<dbReference type="EMBL" id="JANJQO010000584">
    <property type="protein sequence ID" value="KAJ2976440.1"/>
    <property type="molecule type" value="Genomic_DNA"/>
</dbReference>
<protein>
    <submittedName>
        <fullName evidence="1">Uncharacterized protein</fullName>
    </submittedName>
</protein>
<proteinExistence type="predicted"/>
<dbReference type="Proteomes" id="UP001143910">
    <property type="component" value="Unassembled WGS sequence"/>
</dbReference>
<accession>A0ACC1NAX9</accession>
<gene>
    <name evidence="1" type="ORF">NQ176_g4948</name>
</gene>
<sequence>MARSSSLSSVEKEEKYDVLGLMSAGAQALAMQRELDQSHAAEASGAAMPRRAAFTGDEDKDDLQPCDDSERRSAPLVDERYETGLQHEIDPNVGGDAVAANIPSSTNRCNPTTPLYTKSYFYHLSALLEFLFYAILPTEPVVSPGKTRVRWTCGCGEDLYDDFTEVIDGSLVSLQERLRNEAQIGSSAQGFSTVTSFELTRADLQTRITTRLTAAANAHVFPQ</sequence>
<name>A0ACC1NAX9_9HYPO</name>
<comment type="caution">
    <text evidence="1">The sequence shown here is derived from an EMBL/GenBank/DDBJ whole genome shotgun (WGS) entry which is preliminary data.</text>
</comment>
<evidence type="ECO:0000313" key="2">
    <source>
        <dbReference type="Proteomes" id="UP001143910"/>
    </source>
</evidence>
<organism evidence="1 2">
    <name type="scientific">Zarea fungicola</name>
    <dbReference type="NCBI Taxonomy" id="93591"/>
    <lineage>
        <taxon>Eukaryota</taxon>
        <taxon>Fungi</taxon>
        <taxon>Dikarya</taxon>
        <taxon>Ascomycota</taxon>
        <taxon>Pezizomycotina</taxon>
        <taxon>Sordariomycetes</taxon>
        <taxon>Hypocreomycetidae</taxon>
        <taxon>Hypocreales</taxon>
        <taxon>Cordycipitaceae</taxon>
        <taxon>Zarea</taxon>
    </lineage>
</organism>
<keyword evidence="2" id="KW-1185">Reference proteome</keyword>
<evidence type="ECO:0000313" key="1">
    <source>
        <dbReference type="EMBL" id="KAJ2976440.1"/>
    </source>
</evidence>
<reference evidence="1" key="1">
    <citation type="submission" date="2022-08" db="EMBL/GenBank/DDBJ databases">
        <title>Genome Sequence of Lecanicillium fungicola.</title>
        <authorList>
            <person name="Buettner E."/>
        </authorList>
    </citation>
    <scope>NUCLEOTIDE SEQUENCE</scope>
    <source>
        <strain evidence="1">Babe33</strain>
    </source>
</reference>